<keyword evidence="1" id="KW-0689">Ribosomal protein</keyword>
<name>A0ACC1KU03_9FUNG</name>
<evidence type="ECO:0000313" key="2">
    <source>
        <dbReference type="Proteomes" id="UP001140096"/>
    </source>
</evidence>
<keyword evidence="2" id="KW-1185">Reference proteome</keyword>
<evidence type="ECO:0000313" key="1">
    <source>
        <dbReference type="EMBL" id="KAJ2795399.1"/>
    </source>
</evidence>
<comment type="caution">
    <text evidence="1">The sequence shown here is derived from an EMBL/GenBank/DDBJ whole genome shotgun (WGS) entry which is preliminary data.</text>
</comment>
<keyword evidence="1" id="KW-0687">Ribonucleoprotein</keyword>
<organism evidence="1 2">
    <name type="scientific">Coemansia furcata</name>
    <dbReference type="NCBI Taxonomy" id="417177"/>
    <lineage>
        <taxon>Eukaryota</taxon>
        <taxon>Fungi</taxon>
        <taxon>Fungi incertae sedis</taxon>
        <taxon>Zoopagomycota</taxon>
        <taxon>Kickxellomycotina</taxon>
        <taxon>Kickxellomycetes</taxon>
        <taxon>Kickxellales</taxon>
        <taxon>Kickxellaceae</taxon>
        <taxon>Coemansia</taxon>
    </lineage>
</organism>
<accession>A0ACC1KU03</accession>
<sequence>MSKGEKKAAYFEKLETLLTTYQSIFIVNVDNVGSQQMHMSRRSMRGEAEVLMGKNTMVRRALKMLMPKNPQLESLMPFVRGNVGFVFTNNPDLKEVREKIISNRVAAPARAGAIAPVDVFVPAGNTGMEPGQTSFFQALGIPTKIARGTIEITGDVHLVKVGDKVGASEATLLNKLNISPFTYGMSVVQIYDNGNTFSPAVLDITEEDLIKSVVAGIATISCISLAANYLTLPAVPHLVINEFKSILALSIATDYTIDAAKSIKELLDNPEAMAAAAAAASSAAAPAAASESKAAAVEEEE</sequence>
<dbReference type="Proteomes" id="UP001140096">
    <property type="component" value="Unassembled WGS sequence"/>
</dbReference>
<proteinExistence type="predicted"/>
<dbReference type="EMBL" id="JANBUP010003902">
    <property type="protein sequence ID" value="KAJ2795399.1"/>
    <property type="molecule type" value="Genomic_DNA"/>
</dbReference>
<reference evidence="1" key="1">
    <citation type="submission" date="2022-07" db="EMBL/GenBank/DDBJ databases">
        <title>Phylogenomic reconstructions and comparative analyses of Kickxellomycotina fungi.</title>
        <authorList>
            <person name="Reynolds N.K."/>
            <person name="Stajich J.E."/>
            <person name="Barry K."/>
            <person name="Grigoriev I.V."/>
            <person name="Crous P."/>
            <person name="Smith M.E."/>
        </authorList>
    </citation>
    <scope>NUCLEOTIDE SEQUENCE</scope>
    <source>
        <strain evidence="1">CBS 102833</strain>
    </source>
</reference>
<gene>
    <name evidence="1" type="primary">RPP0</name>
    <name evidence="1" type="ORF">H4S07_006495</name>
</gene>
<protein>
    <submittedName>
        <fullName evidence="1">Ribosomal protein P0 (A0) (L10E)</fullName>
    </submittedName>
</protein>
<feature type="non-terminal residue" evidence="1">
    <location>
        <position position="301"/>
    </location>
</feature>